<comment type="caution">
    <text evidence="3">The sequence shown here is derived from an EMBL/GenBank/DDBJ whole genome shotgun (WGS) entry which is preliminary data.</text>
</comment>
<keyword evidence="2" id="KW-0472">Membrane</keyword>
<keyword evidence="2" id="KW-1133">Transmembrane helix</keyword>
<organism evidence="3 4">
    <name type="scientific">Paraburkholderia hiiakae</name>
    <dbReference type="NCBI Taxonomy" id="1081782"/>
    <lineage>
        <taxon>Bacteria</taxon>
        <taxon>Pseudomonadati</taxon>
        <taxon>Pseudomonadota</taxon>
        <taxon>Betaproteobacteria</taxon>
        <taxon>Burkholderiales</taxon>
        <taxon>Burkholderiaceae</taxon>
        <taxon>Paraburkholderia</taxon>
    </lineage>
</organism>
<keyword evidence="4" id="KW-1185">Reference proteome</keyword>
<gene>
    <name evidence="3" type="ORF">LMG27952_03053</name>
</gene>
<feature type="compositionally biased region" description="Basic and acidic residues" evidence="1">
    <location>
        <begin position="1"/>
        <end position="12"/>
    </location>
</feature>
<sequence>MNDNDLGHEREGAASGSPESSPEEDLAMLGAFVDGELPAGERDALQARLADDPRAAARVAAYRAQKAALQALCEGARLPGEDAAPGDAGAASAAPAVLVLRPRVPWWWRAGLAAAWVAVGAGLAVTATMFVPRLAGLAPELVAGSAPGAASRETPEAFARRADIAYAVYSPEQRHPVEVGAADEAHLVAWLSRRLGKPLSVPSLAEYGYTLVGGRLLPGNTGPAAQFMYENDAGERLTLYVGSSAAERDPVRLLRDGNRRTFYWSTERTGYALSGPQTEPKLREIALDVCGALGGKPGQW</sequence>
<evidence type="ECO:0000313" key="3">
    <source>
        <dbReference type="EMBL" id="CAD6535656.1"/>
    </source>
</evidence>
<protein>
    <recommendedName>
        <fullName evidence="5">Anti-sigma factor</fullName>
    </recommendedName>
</protein>
<keyword evidence="2" id="KW-0812">Transmembrane</keyword>
<evidence type="ECO:0000256" key="2">
    <source>
        <dbReference type="SAM" id="Phobius"/>
    </source>
</evidence>
<proteinExistence type="predicted"/>
<accession>A0ABM8NNV4</accession>
<feature type="region of interest" description="Disordered" evidence="1">
    <location>
        <begin position="1"/>
        <end position="26"/>
    </location>
</feature>
<dbReference type="Proteomes" id="UP000656319">
    <property type="component" value="Unassembled WGS sequence"/>
</dbReference>
<reference evidence="3 4" key="1">
    <citation type="submission" date="2020-10" db="EMBL/GenBank/DDBJ databases">
        <authorList>
            <person name="Peeters C."/>
        </authorList>
    </citation>
    <scope>NUCLEOTIDE SEQUENCE [LARGE SCALE GENOMIC DNA]</scope>
    <source>
        <strain evidence="3 4">LMG 27952</strain>
    </source>
</reference>
<evidence type="ECO:0008006" key="5">
    <source>
        <dbReference type="Google" id="ProtNLM"/>
    </source>
</evidence>
<evidence type="ECO:0000256" key="1">
    <source>
        <dbReference type="SAM" id="MobiDB-lite"/>
    </source>
</evidence>
<feature type="transmembrane region" description="Helical" evidence="2">
    <location>
        <begin position="106"/>
        <end position="131"/>
    </location>
</feature>
<dbReference type="EMBL" id="CAJHCQ010000007">
    <property type="protein sequence ID" value="CAD6535656.1"/>
    <property type="molecule type" value="Genomic_DNA"/>
</dbReference>
<name>A0ABM8NNV4_9BURK</name>
<evidence type="ECO:0000313" key="4">
    <source>
        <dbReference type="Proteomes" id="UP000656319"/>
    </source>
</evidence>